<gene>
    <name evidence="1" type="ORF">L249_7242</name>
</gene>
<organism evidence="1 2">
    <name type="scientific">Ophiocordyceps polyrhachis-furcata BCC 54312</name>
    <dbReference type="NCBI Taxonomy" id="1330021"/>
    <lineage>
        <taxon>Eukaryota</taxon>
        <taxon>Fungi</taxon>
        <taxon>Dikarya</taxon>
        <taxon>Ascomycota</taxon>
        <taxon>Pezizomycotina</taxon>
        <taxon>Sordariomycetes</taxon>
        <taxon>Hypocreomycetidae</taxon>
        <taxon>Hypocreales</taxon>
        <taxon>Ophiocordycipitaceae</taxon>
        <taxon>Ophiocordyceps</taxon>
    </lineage>
</organism>
<proteinExistence type="predicted"/>
<reference evidence="1 2" key="1">
    <citation type="journal article" date="2015" name="BMC Genomics">
        <title>Insights from the genome of Ophiocordyceps polyrhachis-furcata to pathogenicity and host specificity in insect fungi.</title>
        <authorList>
            <person name="Wichadakul D."/>
            <person name="Kobmoo N."/>
            <person name="Ingsriswang S."/>
            <person name="Tangphatsornruang S."/>
            <person name="Chantasingh D."/>
            <person name="Luangsa-ard J.J."/>
            <person name="Eurwilaichitr L."/>
        </authorList>
    </citation>
    <scope>NUCLEOTIDE SEQUENCE [LARGE SCALE GENOMIC DNA]</scope>
    <source>
        <strain evidence="1 2">BCC 54312</strain>
    </source>
</reference>
<name>A0A367L9Z1_9HYPO</name>
<dbReference type="Proteomes" id="UP000253664">
    <property type="component" value="Unassembled WGS sequence"/>
</dbReference>
<evidence type="ECO:0000313" key="2">
    <source>
        <dbReference type="Proteomes" id="UP000253664"/>
    </source>
</evidence>
<accession>A0A367L9Z1</accession>
<protein>
    <submittedName>
        <fullName evidence="1">Uncharacterized protein</fullName>
    </submittedName>
</protein>
<feature type="non-terminal residue" evidence="1">
    <location>
        <position position="1"/>
    </location>
</feature>
<feature type="non-terminal residue" evidence="1">
    <location>
        <position position="281"/>
    </location>
</feature>
<evidence type="ECO:0000313" key="1">
    <source>
        <dbReference type="EMBL" id="RCI11233.1"/>
    </source>
</evidence>
<dbReference type="AlphaFoldDB" id="A0A367L9Z1"/>
<keyword evidence="2" id="KW-1185">Reference proteome</keyword>
<comment type="caution">
    <text evidence="1">The sequence shown here is derived from an EMBL/GenBank/DDBJ whole genome shotgun (WGS) entry which is preliminary data.</text>
</comment>
<sequence length="281" mass="32381">CLGVLKQSSPRIPNLSLPNSGLFFLRPESECEDNVLKAPPTSFPQFIVCPVANRVAKKVAVIYELAERNKGELCIPKLRIGRERVGGVALVFMKVLLHKRRNHQKRESTRKETIFKKRMHLGHGKRQQGHGWLEMDIIYVKDTWHEKWNENIDSVSFPRLTLDELPTYLRIERFFAEMILLSPLRNSSLDISHGFLGNGDAEAPRLTSSEITYIRRRRRAATVERHVVVFVVLVKSVEPRPSRAESIFHLMDCPRHLILPPPFRRSAFTRSKGPSNNCPYK</sequence>
<dbReference type="EMBL" id="LKCN02000010">
    <property type="protein sequence ID" value="RCI11233.1"/>
    <property type="molecule type" value="Genomic_DNA"/>
</dbReference>